<dbReference type="OrthoDB" id="9837545at2759"/>
<dbReference type="GO" id="GO:0016491">
    <property type="term" value="F:oxidoreductase activity"/>
    <property type="evidence" value="ECO:0007669"/>
    <property type="project" value="TreeGrafter"/>
</dbReference>
<keyword evidence="2" id="KW-0812">Transmembrane</keyword>
<sequence>GTSIFSEQSVRDSAEAMWRSMSPEARQEYGKEYFDGQVTKMLKYINTGDTDLSPVVNAFEDAVLSKHPMRRVSFFYSLSILSFLCPLSVPIFNYRPITKRVPSDVPVTSETPLYPMATSSKSSVSTSGVPLDELMQALTHFREKLKKLLGTFKEELGLGETAKQEGPTSNRRNVAPNETEIEQSIRKLFPITDAFAELFTWLRVTDYAGLEELIQQQYRHIEIRDLFEEIEALAAEWDDLLSRVDSMLHTSISKRRGSVSGCDDGDCLRGLLKQTFPSLDHPQNDRKLKEHLSAAGGGAPKAPPGPQGTPITPQGPRLPQGTPRSPRHPQDPPVPPVGWSPPDPSGSPKTP</sequence>
<accession>A0A7R8ZTQ9</accession>
<dbReference type="EMBL" id="OB667842">
    <property type="protein sequence ID" value="CAD7234134.1"/>
    <property type="molecule type" value="Genomic_DNA"/>
</dbReference>
<feature type="non-terminal residue" evidence="3">
    <location>
        <position position="1"/>
    </location>
</feature>
<name>A0A7R8ZTQ9_9CRUS</name>
<protein>
    <submittedName>
        <fullName evidence="3">Uncharacterized protein</fullName>
    </submittedName>
</protein>
<dbReference type="PANTHER" id="PTHR43313">
    <property type="entry name" value="SHORT-CHAIN DEHYDROGENASE/REDUCTASE FAMILY 9C"/>
    <property type="match status" value="1"/>
</dbReference>
<dbReference type="AlphaFoldDB" id="A0A7R8ZTQ9"/>
<dbReference type="PANTHER" id="PTHR43313:SF50">
    <property type="entry name" value="GH26015P"/>
    <property type="match status" value="1"/>
</dbReference>
<proteinExistence type="predicted"/>
<keyword evidence="2" id="KW-1133">Transmembrane helix</keyword>
<organism evidence="3">
    <name type="scientific">Cyprideis torosa</name>
    <dbReference type="NCBI Taxonomy" id="163714"/>
    <lineage>
        <taxon>Eukaryota</taxon>
        <taxon>Metazoa</taxon>
        <taxon>Ecdysozoa</taxon>
        <taxon>Arthropoda</taxon>
        <taxon>Crustacea</taxon>
        <taxon>Oligostraca</taxon>
        <taxon>Ostracoda</taxon>
        <taxon>Podocopa</taxon>
        <taxon>Podocopida</taxon>
        <taxon>Cytherocopina</taxon>
        <taxon>Cytheroidea</taxon>
        <taxon>Cytherideidae</taxon>
        <taxon>Cyprideis</taxon>
    </lineage>
</organism>
<feature type="region of interest" description="Disordered" evidence="1">
    <location>
        <begin position="293"/>
        <end position="351"/>
    </location>
</feature>
<feature type="transmembrane region" description="Helical" evidence="2">
    <location>
        <begin position="74"/>
        <end position="92"/>
    </location>
</feature>
<evidence type="ECO:0000313" key="3">
    <source>
        <dbReference type="EMBL" id="CAD7234134.1"/>
    </source>
</evidence>
<dbReference type="GO" id="GO:0008202">
    <property type="term" value="P:steroid metabolic process"/>
    <property type="evidence" value="ECO:0007669"/>
    <property type="project" value="TreeGrafter"/>
</dbReference>
<evidence type="ECO:0000256" key="2">
    <source>
        <dbReference type="SAM" id="Phobius"/>
    </source>
</evidence>
<gene>
    <name evidence="3" type="ORF">CTOB1V02_LOCUS11952</name>
</gene>
<feature type="compositionally biased region" description="Pro residues" evidence="1">
    <location>
        <begin position="331"/>
        <end position="351"/>
    </location>
</feature>
<evidence type="ECO:0000256" key="1">
    <source>
        <dbReference type="SAM" id="MobiDB-lite"/>
    </source>
</evidence>
<reference evidence="3" key="1">
    <citation type="submission" date="2020-11" db="EMBL/GenBank/DDBJ databases">
        <authorList>
            <person name="Tran Van P."/>
        </authorList>
    </citation>
    <scope>NUCLEOTIDE SEQUENCE</scope>
</reference>
<keyword evidence="2" id="KW-0472">Membrane</keyword>